<comment type="subcellular location">
    <subcellularLocation>
        <location evidence="1">Membrane</location>
        <topology evidence="1">Multi-pass membrane protein</topology>
    </subcellularLocation>
</comment>
<comment type="caution">
    <text evidence="7">The sequence shown here is derived from an EMBL/GenBank/DDBJ whole genome shotgun (WGS) entry which is preliminary data.</text>
</comment>
<dbReference type="Proteomes" id="UP000740883">
    <property type="component" value="Unassembled WGS sequence"/>
</dbReference>
<evidence type="ECO:0000313" key="8">
    <source>
        <dbReference type="Proteomes" id="UP000740883"/>
    </source>
</evidence>
<evidence type="ECO:0000259" key="6">
    <source>
        <dbReference type="Pfam" id="PF03151"/>
    </source>
</evidence>
<dbReference type="InterPro" id="IPR004853">
    <property type="entry name" value="Sugar_P_trans_dom"/>
</dbReference>
<gene>
    <name evidence="7" type="ORF">NGRA_0065</name>
</gene>
<feature type="transmembrane region" description="Helical" evidence="5">
    <location>
        <begin position="70"/>
        <end position="91"/>
    </location>
</feature>
<dbReference type="AlphaFoldDB" id="A0A9P6H109"/>
<evidence type="ECO:0000256" key="4">
    <source>
        <dbReference type="ARBA" id="ARBA00023136"/>
    </source>
</evidence>
<keyword evidence="4 5" id="KW-0472">Membrane</keyword>
<keyword evidence="2 5" id="KW-0812">Transmembrane</keyword>
<dbReference type="OrthoDB" id="18894at2759"/>
<dbReference type="Pfam" id="PF03151">
    <property type="entry name" value="TPT"/>
    <property type="match status" value="1"/>
</dbReference>
<evidence type="ECO:0000256" key="1">
    <source>
        <dbReference type="ARBA" id="ARBA00004141"/>
    </source>
</evidence>
<feature type="transmembrane region" description="Helical" evidence="5">
    <location>
        <begin position="280"/>
        <end position="300"/>
    </location>
</feature>
<feature type="transmembrane region" description="Helical" evidence="5">
    <location>
        <begin position="186"/>
        <end position="204"/>
    </location>
</feature>
<sequence length="307" mass="34363">MNKKLKIALLISVYYCTSLCLGFFTTFFLSKSAYNFRFPLFKSSIQNLVHFFITSCILKINKEETKGTRYLYTTIPCAITGAIDIGLSSYSLRTVSLAFYTMVKSSAPVFILLSGFAFGIEKPSIMFFLIIFTIGAGVFLTSLKNTSFDLTGFGIISAASFMAGFRWAFIQYLLEKRKVINGGLYSTIRDLCLPISCFLFIISSKVEGLYEIINSEFFNTPRSACINFGMILFSGVLSFSLICSEFKLVSETSVMFLSVSSIVKELVIIVVSLYRKEIELSVINYSGLAISIFGIICYNFNRKKTSV</sequence>
<feature type="transmembrane region" description="Helical" evidence="5">
    <location>
        <begin position="155"/>
        <end position="174"/>
    </location>
</feature>
<name>A0A9P6H109_9MICR</name>
<evidence type="ECO:0000313" key="7">
    <source>
        <dbReference type="EMBL" id="KAF9765011.1"/>
    </source>
</evidence>
<feature type="transmembrane region" description="Helical" evidence="5">
    <location>
        <begin position="7"/>
        <end position="28"/>
    </location>
</feature>
<dbReference type="PANTHER" id="PTHR11132">
    <property type="entry name" value="SOLUTE CARRIER FAMILY 35"/>
    <property type="match status" value="1"/>
</dbReference>
<accession>A0A9P6H109</accession>
<keyword evidence="3 5" id="KW-1133">Transmembrane helix</keyword>
<dbReference type="EMBL" id="SBJO01000002">
    <property type="protein sequence ID" value="KAF9765011.1"/>
    <property type="molecule type" value="Genomic_DNA"/>
</dbReference>
<dbReference type="InterPro" id="IPR050186">
    <property type="entry name" value="TPT_transporter"/>
</dbReference>
<feature type="transmembrane region" description="Helical" evidence="5">
    <location>
        <begin position="224"/>
        <end position="242"/>
    </location>
</feature>
<reference evidence="7 8" key="1">
    <citation type="journal article" date="2020" name="Genome Biol. Evol.">
        <title>Comparative genomics of strictly vertically transmitted, feminizing microsporidia endosymbionts of amphipod crustaceans.</title>
        <authorList>
            <person name="Cormier A."/>
            <person name="Chebbi M.A."/>
            <person name="Giraud I."/>
            <person name="Wattier R."/>
            <person name="Teixeira M."/>
            <person name="Gilbert C."/>
            <person name="Rigaud T."/>
            <person name="Cordaux R."/>
        </authorList>
    </citation>
    <scope>NUCLEOTIDE SEQUENCE [LARGE SCALE GENOMIC DNA]</scope>
    <source>
        <strain evidence="7 8">Ou3-Ou53</strain>
    </source>
</reference>
<evidence type="ECO:0000256" key="3">
    <source>
        <dbReference type="ARBA" id="ARBA00022989"/>
    </source>
</evidence>
<dbReference type="GO" id="GO:0016020">
    <property type="term" value="C:membrane"/>
    <property type="evidence" value="ECO:0007669"/>
    <property type="project" value="UniProtKB-SubCell"/>
</dbReference>
<feature type="transmembrane region" description="Helical" evidence="5">
    <location>
        <begin position="97"/>
        <end position="118"/>
    </location>
</feature>
<feature type="transmembrane region" description="Helical" evidence="5">
    <location>
        <begin position="254"/>
        <end position="274"/>
    </location>
</feature>
<organism evidence="7 8">
    <name type="scientific">Nosema granulosis</name>
    <dbReference type="NCBI Taxonomy" id="83296"/>
    <lineage>
        <taxon>Eukaryota</taxon>
        <taxon>Fungi</taxon>
        <taxon>Fungi incertae sedis</taxon>
        <taxon>Microsporidia</taxon>
        <taxon>Nosematidae</taxon>
        <taxon>Nosema</taxon>
    </lineage>
</organism>
<feature type="domain" description="Sugar phosphate transporter" evidence="6">
    <location>
        <begin position="6"/>
        <end position="299"/>
    </location>
</feature>
<protein>
    <submittedName>
        <fullName evidence="7">Sugar phosphate/phosphate translocator</fullName>
    </submittedName>
</protein>
<feature type="transmembrane region" description="Helical" evidence="5">
    <location>
        <begin position="125"/>
        <end position="143"/>
    </location>
</feature>
<evidence type="ECO:0000256" key="2">
    <source>
        <dbReference type="ARBA" id="ARBA00022692"/>
    </source>
</evidence>
<keyword evidence="8" id="KW-1185">Reference proteome</keyword>
<evidence type="ECO:0000256" key="5">
    <source>
        <dbReference type="SAM" id="Phobius"/>
    </source>
</evidence>
<proteinExistence type="predicted"/>